<dbReference type="OrthoDB" id="2264205at2759"/>
<proteinExistence type="predicted"/>
<dbReference type="STRING" id="86630.A0A367JUA2"/>
<accession>A0A367JUA2</accession>
<evidence type="ECO:0000313" key="1">
    <source>
        <dbReference type="EMBL" id="RCH93507.1"/>
    </source>
</evidence>
<dbReference type="Proteomes" id="UP000252139">
    <property type="component" value="Unassembled WGS sequence"/>
</dbReference>
<sequence>MHQRSSSLEAVPMVFCSHVWCASRFFKVSYLNHQFSLRQLEKEQYPAHFRVVTTKEGARTIAEINFDPTESTIDEILRSGISFDDLMMILISDNNFNFVRVCLTNFPFLSEAKLLDGLKTSLDSSYYMESDCGVLNIPKDRSYSSLNYCMSWGSSDKEGFIVIVMKLGACCS</sequence>
<protein>
    <submittedName>
        <fullName evidence="1">Uncharacterized protein</fullName>
    </submittedName>
</protein>
<name>A0A367JUA2_RHIAZ</name>
<dbReference type="EMBL" id="PJQL01000689">
    <property type="protein sequence ID" value="RCH93507.1"/>
    <property type="molecule type" value="Genomic_DNA"/>
</dbReference>
<organism evidence="1 2">
    <name type="scientific">Rhizopus azygosporus</name>
    <name type="common">Rhizopus microsporus var. azygosporus</name>
    <dbReference type="NCBI Taxonomy" id="86630"/>
    <lineage>
        <taxon>Eukaryota</taxon>
        <taxon>Fungi</taxon>
        <taxon>Fungi incertae sedis</taxon>
        <taxon>Mucoromycota</taxon>
        <taxon>Mucoromycotina</taxon>
        <taxon>Mucoromycetes</taxon>
        <taxon>Mucorales</taxon>
        <taxon>Mucorineae</taxon>
        <taxon>Rhizopodaceae</taxon>
        <taxon>Rhizopus</taxon>
    </lineage>
</organism>
<comment type="caution">
    <text evidence="1">The sequence shown here is derived from an EMBL/GenBank/DDBJ whole genome shotgun (WGS) entry which is preliminary data.</text>
</comment>
<dbReference type="AlphaFoldDB" id="A0A367JUA2"/>
<evidence type="ECO:0000313" key="2">
    <source>
        <dbReference type="Proteomes" id="UP000252139"/>
    </source>
</evidence>
<keyword evidence="2" id="KW-1185">Reference proteome</keyword>
<gene>
    <name evidence="1" type="ORF">CU097_013501</name>
</gene>
<reference evidence="1 2" key="1">
    <citation type="journal article" date="2018" name="G3 (Bethesda)">
        <title>Phylogenetic and Phylogenomic Definition of Rhizopus Species.</title>
        <authorList>
            <person name="Gryganskyi A.P."/>
            <person name="Golan J."/>
            <person name="Dolatabadi S."/>
            <person name="Mondo S."/>
            <person name="Robb S."/>
            <person name="Idnurm A."/>
            <person name="Muszewska A."/>
            <person name="Steczkiewicz K."/>
            <person name="Masonjones S."/>
            <person name="Liao H.L."/>
            <person name="Gajdeczka M.T."/>
            <person name="Anike F."/>
            <person name="Vuek A."/>
            <person name="Anishchenko I.M."/>
            <person name="Voigt K."/>
            <person name="de Hoog G.S."/>
            <person name="Smith M.E."/>
            <person name="Heitman J."/>
            <person name="Vilgalys R."/>
            <person name="Stajich J.E."/>
        </authorList>
    </citation>
    <scope>NUCLEOTIDE SEQUENCE [LARGE SCALE GENOMIC DNA]</scope>
    <source>
        <strain evidence="1 2">CBS 357.93</strain>
    </source>
</reference>